<keyword evidence="5" id="KW-0732">Signal</keyword>
<comment type="subcellular location">
    <subcellularLocation>
        <location evidence="1">Membrane</location>
        <topology evidence="1">Single-pass membrane protein</topology>
    </subcellularLocation>
</comment>
<dbReference type="FunFam" id="3.30.430.20:FF:000009">
    <property type="entry name" value="Cysteine-rich receptor-like protein kinase 28"/>
    <property type="match status" value="1"/>
</dbReference>
<evidence type="ECO:0000256" key="5">
    <source>
        <dbReference type="ARBA" id="ARBA00022729"/>
    </source>
</evidence>
<feature type="binding site" evidence="14">
    <location>
        <position position="501"/>
    </location>
    <ligand>
        <name>ATP</name>
        <dbReference type="ChEBI" id="CHEBI:30616"/>
    </ligand>
</feature>
<keyword evidence="2" id="KW-0723">Serine/threonine-protein kinase</keyword>
<dbReference type="EMBL" id="QGKW02001988">
    <property type="protein sequence ID" value="KAF2554357.1"/>
    <property type="molecule type" value="Genomic_DNA"/>
</dbReference>
<evidence type="ECO:0000259" key="16">
    <source>
        <dbReference type="PROSITE" id="PS50011"/>
    </source>
</evidence>
<keyword evidence="6" id="KW-0677">Repeat</keyword>
<dbReference type="Proteomes" id="UP000712281">
    <property type="component" value="Unassembled WGS sequence"/>
</dbReference>
<keyword evidence="11 15" id="KW-0472">Membrane</keyword>
<dbReference type="Gene3D" id="3.30.430.20">
    <property type="entry name" value="Gnk2 domain, C-X8-C-X2-C motif"/>
    <property type="match status" value="2"/>
</dbReference>
<keyword evidence="13" id="KW-0325">Glycoprotein</keyword>
<proteinExistence type="predicted"/>
<dbReference type="InterPro" id="IPR002902">
    <property type="entry name" value="GNK2"/>
</dbReference>
<evidence type="ECO:0000256" key="10">
    <source>
        <dbReference type="ARBA" id="ARBA00022989"/>
    </source>
</evidence>
<dbReference type="GO" id="GO:0005886">
    <property type="term" value="C:plasma membrane"/>
    <property type="evidence" value="ECO:0007669"/>
    <property type="project" value="TreeGrafter"/>
</dbReference>
<dbReference type="GO" id="GO:0005524">
    <property type="term" value="F:ATP binding"/>
    <property type="evidence" value="ECO:0007669"/>
    <property type="project" value="UniProtKB-UniRule"/>
</dbReference>
<dbReference type="PROSITE" id="PS50011">
    <property type="entry name" value="PROTEIN_KINASE_DOM"/>
    <property type="match status" value="1"/>
</dbReference>
<feature type="domain" description="Gnk2-homologous" evidence="17">
    <location>
        <begin position="191"/>
        <end position="294"/>
    </location>
</feature>
<dbReference type="SUPFAM" id="SSF56112">
    <property type="entry name" value="Protein kinase-like (PK-like)"/>
    <property type="match status" value="1"/>
</dbReference>
<dbReference type="AlphaFoldDB" id="A0A8S9HCG5"/>
<dbReference type="Gene3D" id="1.10.510.10">
    <property type="entry name" value="Transferase(Phosphotransferase) domain 1"/>
    <property type="match status" value="1"/>
</dbReference>
<feature type="domain" description="Protein kinase" evidence="16">
    <location>
        <begin position="473"/>
        <end position="742"/>
    </location>
</feature>
<dbReference type="Pfam" id="PF07714">
    <property type="entry name" value="PK_Tyr_Ser-Thr"/>
    <property type="match status" value="1"/>
</dbReference>
<evidence type="ECO:0000256" key="14">
    <source>
        <dbReference type="PROSITE-ProRule" id="PRU10141"/>
    </source>
</evidence>
<accession>A0A8S9HCG5</accession>
<dbReference type="InterPro" id="IPR017441">
    <property type="entry name" value="Protein_kinase_ATP_BS"/>
</dbReference>
<feature type="transmembrane region" description="Helical" evidence="15">
    <location>
        <begin position="12"/>
        <end position="30"/>
    </location>
</feature>
<evidence type="ECO:0000256" key="15">
    <source>
        <dbReference type="SAM" id="Phobius"/>
    </source>
</evidence>
<keyword evidence="4 15" id="KW-0812">Transmembrane</keyword>
<name>A0A8S9HCG5_BRACR</name>
<keyword evidence="9 14" id="KW-0067">ATP-binding</keyword>
<keyword evidence="12" id="KW-0675">Receptor</keyword>
<keyword evidence="8" id="KW-0418">Kinase</keyword>
<evidence type="ECO:0000256" key="3">
    <source>
        <dbReference type="ARBA" id="ARBA00022679"/>
    </source>
</evidence>
<keyword evidence="7 14" id="KW-0547">Nucleotide-binding</keyword>
<evidence type="ECO:0000256" key="6">
    <source>
        <dbReference type="ARBA" id="ARBA00022737"/>
    </source>
</evidence>
<evidence type="ECO:0000313" key="19">
    <source>
        <dbReference type="Proteomes" id="UP000712281"/>
    </source>
</evidence>
<dbReference type="PANTHER" id="PTHR27002">
    <property type="entry name" value="RECEPTOR-LIKE SERINE/THREONINE-PROTEIN KINASE SD1-8"/>
    <property type="match status" value="1"/>
</dbReference>
<dbReference type="Pfam" id="PF01657">
    <property type="entry name" value="Stress-antifung"/>
    <property type="match status" value="2"/>
</dbReference>
<evidence type="ECO:0000256" key="7">
    <source>
        <dbReference type="ARBA" id="ARBA00022741"/>
    </source>
</evidence>
<dbReference type="PANTHER" id="PTHR27002:SF960">
    <property type="entry name" value="CYSTEINE-RICH RECEPTOR-LIKE PROTEIN KINASE 26"/>
    <property type="match status" value="1"/>
</dbReference>
<feature type="transmembrane region" description="Helical" evidence="15">
    <location>
        <begin position="411"/>
        <end position="432"/>
    </location>
</feature>
<dbReference type="InterPro" id="IPR001245">
    <property type="entry name" value="Ser-Thr/Tyr_kinase_cat_dom"/>
</dbReference>
<evidence type="ECO:0000259" key="17">
    <source>
        <dbReference type="PROSITE" id="PS51473"/>
    </source>
</evidence>
<dbReference type="InterPro" id="IPR038408">
    <property type="entry name" value="GNK2_sf"/>
</dbReference>
<evidence type="ECO:0000256" key="1">
    <source>
        <dbReference type="ARBA" id="ARBA00004167"/>
    </source>
</evidence>
<evidence type="ECO:0000256" key="8">
    <source>
        <dbReference type="ARBA" id="ARBA00022777"/>
    </source>
</evidence>
<evidence type="ECO:0000256" key="2">
    <source>
        <dbReference type="ARBA" id="ARBA00022527"/>
    </source>
</evidence>
<reference evidence="18" key="1">
    <citation type="submission" date="2019-12" db="EMBL/GenBank/DDBJ databases">
        <title>Genome sequencing and annotation of Brassica cretica.</title>
        <authorList>
            <person name="Studholme D.J."/>
            <person name="Sarris P.F."/>
        </authorList>
    </citation>
    <scope>NUCLEOTIDE SEQUENCE</scope>
    <source>
        <strain evidence="18">PFS-001/15</strain>
        <tissue evidence="18">Leaf</tissue>
    </source>
</reference>
<evidence type="ECO:0000256" key="13">
    <source>
        <dbReference type="ARBA" id="ARBA00023180"/>
    </source>
</evidence>
<evidence type="ECO:0000256" key="9">
    <source>
        <dbReference type="ARBA" id="ARBA00022840"/>
    </source>
</evidence>
<keyword evidence="10 15" id="KW-1133">Transmembrane helix</keyword>
<evidence type="ECO:0000256" key="11">
    <source>
        <dbReference type="ARBA" id="ARBA00023136"/>
    </source>
</evidence>
<evidence type="ECO:0000256" key="4">
    <source>
        <dbReference type="ARBA" id="ARBA00022692"/>
    </source>
</evidence>
<comment type="caution">
    <text evidence="18">The sequence shown here is derived from an EMBL/GenBank/DDBJ whole genome shotgun (WGS) entry which is preliminary data.</text>
</comment>
<dbReference type="Gene3D" id="3.30.200.20">
    <property type="entry name" value="Phosphorylase Kinase, domain 1"/>
    <property type="match status" value="1"/>
</dbReference>
<dbReference type="GO" id="GO:0004674">
    <property type="term" value="F:protein serine/threonine kinase activity"/>
    <property type="evidence" value="ECO:0007669"/>
    <property type="project" value="UniProtKB-KW"/>
</dbReference>
<protein>
    <submittedName>
        <fullName evidence="18">Uncharacterized protein</fullName>
    </submittedName>
</protein>
<keyword evidence="3" id="KW-0808">Transferase</keyword>
<evidence type="ECO:0000256" key="12">
    <source>
        <dbReference type="ARBA" id="ARBA00023170"/>
    </source>
</evidence>
<dbReference type="FunFam" id="3.30.200.20:FF:000142">
    <property type="entry name" value="Cysteine-rich receptor-like protein kinase 10"/>
    <property type="match status" value="1"/>
</dbReference>
<dbReference type="PROSITE" id="PS00107">
    <property type="entry name" value="PROTEIN_KINASE_ATP"/>
    <property type="match status" value="1"/>
</dbReference>
<dbReference type="PROSITE" id="PS51473">
    <property type="entry name" value="GNK2"/>
    <property type="match status" value="2"/>
</dbReference>
<sequence>MVSGWNCESVSYAFAFVSWLLIVPSFIVLLSRCLESRQSFIENEVIALVGLGSHSSVLRFFSSNYVALAHSFSAVCRVLYVCDLTVEVYVLFSNHWWQFGKKSNSICFFTLHQICLVSRRLGCSLSRYHDLTAFVAECLALLGISQLVCKSGCHELSRLLSENWSFDVHWILLAIRSLILSFEDLHSQPVPLKQICSNVTGNFTVNTPYAVNLDRLISSLSSLRQNDNGFYNISLGDSDGKVNSILHCRGDVKPEDCTNCLAMAGKRLITLCPVQKEAVIWYDKCTVRYSNRTLFNRLEIIPQTSISGTRNFTGDRDGWEKSLRGLLEGLKDRVPVVGRRRKNFVVGETSGPSFQTLYGMVQCTPDISEQDCTYCLSQGIAKIPSCCDMKMGSYVLSPSWDQNRGVPPKALIFAAVSAAVVVLFIAFLVVYLRSRKTKLKRRTTSEEPNLEEDISTDSMRFDFTMLQEATSQFSVENKLGEGGFGAVYKGVLSDGQEIAVKRLSQNAQQGEIEFKNEFLLVAKLQHRNLVKLLGYSIDGTERLLVYEYLPHTSLDKFIFDPIHGNELDWETRYKIIGGVARDFGLARLFDIDHTTQRYTNRVVGTLCYSFGVLVLEIISGKKNSCFSDEDSMEGLLTFAWRNWKEGIALNLVDKVLMTMSSYSSNMILRCINIGLLCVQDKVSERPSMASVLLTLDGHTLALSEPSRPTFFTHSTMVSDSSSSLGHIAKTSNYNSNTELYPR</sequence>
<dbReference type="InterPro" id="IPR000719">
    <property type="entry name" value="Prot_kinase_dom"/>
</dbReference>
<dbReference type="CDD" id="cd23509">
    <property type="entry name" value="Gnk2-like"/>
    <property type="match status" value="2"/>
</dbReference>
<evidence type="ECO:0000313" key="18">
    <source>
        <dbReference type="EMBL" id="KAF2554357.1"/>
    </source>
</evidence>
<dbReference type="InterPro" id="IPR011009">
    <property type="entry name" value="Kinase-like_dom_sf"/>
</dbReference>
<organism evidence="18 19">
    <name type="scientific">Brassica cretica</name>
    <name type="common">Mustard</name>
    <dbReference type="NCBI Taxonomy" id="69181"/>
    <lineage>
        <taxon>Eukaryota</taxon>
        <taxon>Viridiplantae</taxon>
        <taxon>Streptophyta</taxon>
        <taxon>Embryophyta</taxon>
        <taxon>Tracheophyta</taxon>
        <taxon>Spermatophyta</taxon>
        <taxon>Magnoliopsida</taxon>
        <taxon>eudicotyledons</taxon>
        <taxon>Gunneridae</taxon>
        <taxon>Pentapetalae</taxon>
        <taxon>rosids</taxon>
        <taxon>malvids</taxon>
        <taxon>Brassicales</taxon>
        <taxon>Brassicaceae</taxon>
        <taxon>Brassiceae</taxon>
        <taxon>Brassica</taxon>
    </lineage>
</organism>
<gene>
    <name evidence="18" type="ORF">F2Q68_00038121</name>
</gene>
<feature type="domain" description="Gnk2-homologous" evidence="17">
    <location>
        <begin position="300"/>
        <end position="409"/>
    </location>
</feature>